<keyword evidence="4" id="KW-0349">Heme</keyword>
<evidence type="ECO:0000256" key="1">
    <source>
        <dbReference type="ARBA" id="ARBA00001971"/>
    </source>
</evidence>
<dbReference type="AlphaFoldDB" id="A0A0C9TMM4"/>
<dbReference type="Gene3D" id="1.10.630.10">
    <property type="entry name" value="Cytochrome P450"/>
    <property type="match status" value="1"/>
</dbReference>
<evidence type="ECO:0000256" key="5">
    <source>
        <dbReference type="ARBA" id="ARBA00022723"/>
    </source>
</evidence>
<comment type="pathway">
    <text evidence="2">Secondary metabolite biosynthesis.</text>
</comment>
<comment type="cofactor">
    <cofactor evidence="1">
        <name>heme</name>
        <dbReference type="ChEBI" id="CHEBI:30413"/>
    </cofactor>
</comment>
<dbReference type="SUPFAM" id="SSF48264">
    <property type="entry name" value="Cytochrome P450"/>
    <property type="match status" value="1"/>
</dbReference>
<dbReference type="OrthoDB" id="1470350at2759"/>
<proteinExistence type="inferred from homology"/>
<name>A0A0C9TMM4_SPHS4</name>
<dbReference type="GO" id="GO:0005506">
    <property type="term" value="F:iron ion binding"/>
    <property type="evidence" value="ECO:0007669"/>
    <property type="project" value="InterPro"/>
</dbReference>
<dbReference type="HOGENOM" id="CLU_1636474_0_0_1"/>
<evidence type="ECO:0000256" key="4">
    <source>
        <dbReference type="ARBA" id="ARBA00022617"/>
    </source>
</evidence>
<keyword evidence="8" id="KW-0503">Monooxygenase</keyword>
<dbReference type="Pfam" id="PF00067">
    <property type="entry name" value="p450"/>
    <property type="match status" value="1"/>
</dbReference>
<evidence type="ECO:0000256" key="3">
    <source>
        <dbReference type="ARBA" id="ARBA00010617"/>
    </source>
</evidence>
<keyword evidence="5" id="KW-0479">Metal-binding</keyword>
<dbReference type="InterPro" id="IPR036396">
    <property type="entry name" value="Cyt_P450_sf"/>
</dbReference>
<evidence type="ECO:0000256" key="8">
    <source>
        <dbReference type="ARBA" id="ARBA00023033"/>
    </source>
</evidence>
<dbReference type="GO" id="GO:0016705">
    <property type="term" value="F:oxidoreductase activity, acting on paired donors, with incorporation or reduction of molecular oxygen"/>
    <property type="evidence" value="ECO:0007669"/>
    <property type="project" value="InterPro"/>
</dbReference>
<dbReference type="GO" id="GO:0020037">
    <property type="term" value="F:heme binding"/>
    <property type="evidence" value="ECO:0007669"/>
    <property type="project" value="InterPro"/>
</dbReference>
<dbReference type="PRINTS" id="PR00385">
    <property type="entry name" value="P450"/>
</dbReference>
<dbReference type="PANTHER" id="PTHR24305">
    <property type="entry name" value="CYTOCHROME P450"/>
    <property type="match status" value="1"/>
</dbReference>
<keyword evidence="6" id="KW-0560">Oxidoreductase</keyword>
<dbReference type="Proteomes" id="UP000054279">
    <property type="component" value="Unassembled WGS sequence"/>
</dbReference>
<feature type="non-terminal residue" evidence="9">
    <location>
        <position position="162"/>
    </location>
</feature>
<evidence type="ECO:0000256" key="2">
    <source>
        <dbReference type="ARBA" id="ARBA00005179"/>
    </source>
</evidence>
<keyword evidence="7" id="KW-0408">Iron</keyword>
<protein>
    <recommendedName>
        <fullName evidence="11">Cytochrome P450</fullName>
    </recommendedName>
</protein>
<dbReference type="InterPro" id="IPR050121">
    <property type="entry name" value="Cytochrome_P450_monoxygenase"/>
</dbReference>
<dbReference type="PANTHER" id="PTHR24305:SF166">
    <property type="entry name" value="CYTOCHROME P450 12A4, MITOCHONDRIAL-RELATED"/>
    <property type="match status" value="1"/>
</dbReference>
<dbReference type="InterPro" id="IPR001128">
    <property type="entry name" value="Cyt_P450"/>
</dbReference>
<keyword evidence="10" id="KW-1185">Reference proteome</keyword>
<dbReference type="GO" id="GO:0004497">
    <property type="term" value="F:monooxygenase activity"/>
    <property type="evidence" value="ECO:0007669"/>
    <property type="project" value="UniProtKB-KW"/>
</dbReference>
<gene>
    <name evidence="9" type="ORF">M422DRAFT_186301</name>
</gene>
<accession>A0A0C9TMM4</accession>
<sequence>LFFAGHDTCAITTTWAIYHLSRNPKHQALIRKEIKVIQAAAAKRGDDELTMTDFNSMKYLLAAVKETLHLTPVVNGLAWEAGKDEVIPLAIPQKTKTGEIITSVPVRKGMKIWMALMTYNRLPEVWGPETNQWHPECFLEGRMGGQKGSLATFSGGVQGCLG</sequence>
<evidence type="ECO:0000313" key="10">
    <source>
        <dbReference type="Proteomes" id="UP000054279"/>
    </source>
</evidence>
<reference evidence="9 10" key="1">
    <citation type="submission" date="2014-06" db="EMBL/GenBank/DDBJ databases">
        <title>Evolutionary Origins and Diversification of the Mycorrhizal Mutualists.</title>
        <authorList>
            <consortium name="DOE Joint Genome Institute"/>
            <consortium name="Mycorrhizal Genomics Consortium"/>
            <person name="Kohler A."/>
            <person name="Kuo A."/>
            <person name="Nagy L.G."/>
            <person name="Floudas D."/>
            <person name="Copeland A."/>
            <person name="Barry K.W."/>
            <person name="Cichocki N."/>
            <person name="Veneault-Fourrey C."/>
            <person name="LaButti K."/>
            <person name="Lindquist E.A."/>
            <person name="Lipzen A."/>
            <person name="Lundell T."/>
            <person name="Morin E."/>
            <person name="Murat C."/>
            <person name="Riley R."/>
            <person name="Ohm R."/>
            <person name="Sun H."/>
            <person name="Tunlid A."/>
            <person name="Henrissat B."/>
            <person name="Grigoriev I.V."/>
            <person name="Hibbett D.S."/>
            <person name="Martin F."/>
        </authorList>
    </citation>
    <scope>NUCLEOTIDE SEQUENCE [LARGE SCALE GENOMIC DNA]</scope>
    <source>
        <strain evidence="9 10">SS14</strain>
    </source>
</reference>
<evidence type="ECO:0000256" key="7">
    <source>
        <dbReference type="ARBA" id="ARBA00023004"/>
    </source>
</evidence>
<evidence type="ECO:0000256" key="6">
    <source>
        <dbReference type="ARBA" id="ARBA00023002"/>
    </source>
</evidence>
<evidence type="ECO:0000313" key="9">
    <source>
        <dbReference type="EMBL" id="KIJ31223.1"/>
    </source>
</evidence>
<organism evidence="9 10">
    <name type="scientific">Sphaerobolus stellatus (strain SS14)</name>
    <dbReference type="NCBI Taxonomy" id="990650"/>
    <lineage>
        <taxon>Eukaryota</taxon>
        <taxon>Fungi</taxon>
        <taxon>Dikarya</taxon>
        <taxon>Basidiomycota</taxon>
        <taxon>Agaricomycotina</taxon>
        <taxon>Agaricomycetes</taxon>
        <taxon>Phallomycetidae</taxon>
        <taxon>Geastrales</taxon>
        <taxon>Sphaerobolaceae</taxon>
        <taxon>Sphaerobolus</taxon>
    </lineage>
</organism>
<dbReference type="EMBL" id="KN837246">
    <property type="protein sequence ID" value="KIJ31223.1"/>
    <property type="molecule type" value="Genomic_DNA"/>
</dbReference>
<comment type="similarity">
    <text evidence="3">Belongs to the cytochrome P450 family.</text>
</comment>
<evidence type="ECO:0008006" key="11">
    <source>
        <dbReference type="Google" id="ProtNLM"/>
    </source>
</evidence>